<sequence>MADEAAFSRTFRRGYFDGLAIECLSHGVYTAIFAVAAYKIVSKKAKTSSIIFPIVLAFMYTCASIHVGIRWWWVENAFIDHGATSDTIIASFLDIESAQWFIVLSGLSASFLILSADIILIWRCWVIWFRSVRVVTIPITGFLLGCVFDGLFLWQDFTHDTDTDRLNWGLHAVNWGTAFFACSLATTLVCTGLIMWRLARMQVLQTYSGVVEVLVESAAMYALALIVFMAFLVRDDPGNVYAQPLLISAAGIAPTLIVARNSLKGGEALVEQENACVLSVTTSEDTRTTPTSFSFPTLNVFSVLGKPSEDKRREKQARRSISSSIV</sequence>
<evidence type="ECO:0000313" key="3">
    <source>
        <dbReference type="Proteomes" id="UP000054007"/>
    </source>
</evidence>
<keyword evidence="1" id="KW-0472">Membrane</keyword>
<feature type="transmembrane region" description="Helical" evidence="1">
    <location>
        <begin position="100"/>
        <end position="122"/>
    </location>
</feature>
<feature type="transmembrane region" description="Helical" evidence="1">
    <location>
        <begin position="210"/>
        <end position="234"/>
    </location>
</feature>
<feature type="transmembrane region" description="Helical" evidence="1">
    <location>
        <begin position="50"/>
        <end position="73"/>
    </location>
</feature>
<organism evidence="2 3">
    <name type="scientific">Cylindrobasidium torrendii FP15055 ss-10</name>
    <dbReference type="NCBI Taxonomy" id="1314674"/>
    <lineage>
        <taxon>Eukaryota</taxon>
        <taxon>Fungi</taxon>
        <taxon>Dikarya</taxon>
        <taxon>Basidiomycota</taxon>
        <taxon>Agaricomycotina</taxon>
        <taxon>Agaricomycetes</taxon>
        <taxon>Agaricomycetidae</taxon>
        <taxon>Agaricales</taxon>
        <taxon>Marasmiineae</taxon>
        <taxon>Physalacriaceae</taxon>
        <taxon>Cylindrobasidium</taxon>
    </lineage>
</organism>
<dbReference type="Proteomes" id="UP000054007">
    <property type="component" value="Unassembled WGS sequence"/>
</dbReference>
<dbReference type="AlphaFoldDB" id="A0A0D7B2R7"/>
<keyword evidence="1" id="KW-0812">Transmembrane</keyword>
<evidence type="ECO:0000313" key="2">
    <source>
        <dbReference type="EMBL" id="KIY63816.1"/>
    </source>
</evidence>
<dbReference type="STRING" id="1314674.A0A0D7B2R7"/>
<evidence type="ECO:0000256" key="1">
    <source>
        <dbReference type="SAM" id="Phobius"/>
    </source>
</evidence>
<protein>
    <recommendedName>
        <fullName evidence="4">Transmembrane protein</fullName>
    </recommendedName>
</protein>
<dbReference type="EMBL" id="KN880671">
    <property type="protein sequence ID" value="KIY63816.1"/>
    <property type="molecule type" value="Genomic_DNA"/>
</dbReference>
<feature type="transmembrane region" description="Helical" evidence="1">
    <location>
        <begin position="175"/>
        <end position="198"/>
    </location>
</feature>
<gene>
    <name evidence="2" type="ORF">CYLTODRAFT_446378</name>
</gene>
<dbReference type="OrthoDB" id="2841022at2759"/>
<reference evidence="2 3" key="1">
    <citation type="journal article" date="2015" name="Fungal Genet. Biol.">
        <title>Evolution of novel wood decay mechanisms in Agaricales revealed by the genome sequences of Fistulina hepatica and Cylindrobasidium torrendii.</title>
        <authorList>
            <person name="Floudas D."/>
            <person name="Held B.W."/>
            <person name="Riley R."/>
            <person name="Nagy L.G."/>
            <person name="Koehler G."/>
            <person name="Ransdell A.S."/>
            <person name="Younus H."/>
            <person name="Chow J."/>
            <person name="Chiniquy J."/>
            <person name="Lipzen A."/>
            <person name="Tritt A."/>
            <person name="Sun H."/>
            <person name="Haridas S."/>
            <person name="LaButti K."/>
            <person name="Ohm R.A."/>
            <person name="Kues U."/>
            <person name="Blanchette R.A."/>
            <person name="Grigoriev I.V."/>
            <person name="Minto R.E."/>
            <person name="Hibbett D.S."/>
        </authorList>
    </citation>
    <scope>NUCLEOTIDE SEQUENCE [LARGE SCALE GENOMIC DNA]</scope>
    <source>
        <strain evidence="2 3">FP15055 ss-10</strain>
    </source>
</reference>
<keyword evidence="3" id="KW-1185">Reference proteome</keyword>
<evidence type="ECO:0008006" key="4">
    <source>
        <dbReference type="Google" id="ProtNLM"/>
    </source>
</evidence>
<proteinExistence type="predicted"/>
<name>A0A0D7B2R7_9AGAR</name>
<accession>A0A0D7B2R7</accession>
<feature type="transmembrane region" description="Helical" evidence="1">
    <location>
        <begin position="134"/>
        <end position="155"/>
    </location>
</feature>
<keyword evidence="1" id="KW-1133">Transmembrane helix</keyword>
<feature type="transmembrane region" description="Helical" evidence="1">
    <location>
        <begin position="240"/>
        <end position="259"/>
    </location>
</feature>
<feature type="transmembrane region" description="Helical" evidence="1">
    <location>
        <begin position="19"/>
        <end position="38"/>
    </location>
</feature>